<evidence type="ECO:0000313" key="3">
    <source>
        <dbReference type="Proteomes" id="UP000299102"/>
    </source>
</evidence>
<proteinExistence type="predicted"/>
<dbReference type="Proteomes" id="UP000299102">
    <property type="component" value="Unassembled WGS sequence"/>
</dbReference>
<accession>A0A4C1X273</accession>
<feature type="compositionally biased region" description="Basic and acidic residues" evidence="1">
    <location>
        <begin position="43"/>
        <end position="54"/>
    </location>
</feature>
<evidence type="ECO:0000256" key="1">
    <source>
        <dbReference type="SAM" id="MobiDB-lite"/>
    </source>
</evidence>
<dbReference type="OrthoDB" id="425681at2759"/>
<dbReference type="EMBL" id="BGZK01000712">
    <property type="protein sequence ID" value="GBP57263.1"/>
    <property type="molecule type" value="Genomic_DNA"/>
</dbReference>
<evidence type="ECO:0000313" key="2">
    <source>
        <dbReference type="EMBL" id="GBP57263.1"/>
    </source>
</evidence>
<name>A0A4C1X273_EUMVA</name>
<gene>
    <name evidence="2" type="ORF">EVAR_44080_1</name>
</gene>
<comment type="caution">
    <text evidence="2">The sequence shown here is derived from an EMBL/GenBank/DDBJ whole genome shotgun (WGS) entry which is preliminary data.</text>
</comment>
<protein>
    <submittedName>
        <fullName evidence="2">Uncharacterized protein</fullName>
    </submittedName>
</protein>
<feature type="region of interest" description="Disordered" evidence="1">
    <location>
        <begin position="34"/>
        <end position="89"/>
    </location>
</feature>
<keyword evidence="3" id="KW-1185">Reference proteome</keyword>
<sequence length="89" mass="9563">MDELSVKCLLYADDQVILALLACELQEMLIKRSARPANGEGGRSSRRENDDGRFEVSAPAHAARRDPNVASGSFRGAAPAPLSFACRST</sequence>
<reference evidence="2 3" key="1">
    <citation type="journal article" date="2019" name="Commun. Biol.">
        <title>The bagworm genome reveals a unique fibroin gene that provides high tensile strength.</title>
        <authorList>
            <person name="Kono N."/>
            <person name="Nakamura H."/>
            <person name="Ohtoshi R."/>
            <person name="Tomita M."/>
            <person name="Numata K."/>
            <person name="Arakawa K."/>
        </authorList>
    </citation>
    <scope>NUCLEOTIDE SEQUENCE [LARGE SCALE GENOMIC DNA]</scope>
</reference>
<organism evidence="2 3">
    <name type="scientific">Eumeta variegata</name>
    <name type="common">Bagworm moth</name>
    <name type="synonym">Eumeta japonica</name>
    <dbReference type="NCBI Taxonomy" id="151549"/>
    <lineage>
        <taxon>Eukaryota</taxon>
        <taxon>Metazoa</taxon>
        <taxon>Ecdysozoa</taxon>
        <taxon>Arthropoda</taxon>
        <taxon>Hexapoda</taxon>
        <taxon>Insecta</taxon>
        <taxon>Pterygota</taxon>
        <taxon>Neoptera</taxon>
        <taxon>Endopterygota</taxon>
        <taxon>Lepidoptera</taxon>
        <taxon>Glossata</taxon>
        <taxon>Ditrysia</taxon>
        <taxon>Tineoidea</taxon>
        <taxon>Psychidae</taxon>
        <taxon>Oiketicinae</taxon>
        <taxon>Eumeta</taxon>
    </lineage>
</organism>
<dbReference type="AlphaFoldDB" id="A0A4C1X273"/>